<evidence type="ECO:0000256" key="9">
    <source>
        <dbReference type="ARBA" id="ARBA00044656"/>
    </source>
</evidence>
<evidence type="ECO:0000256" key="4">
    <source>
        <dbReference type="ARBA" id="ARBA00022692"/>
    </source>
</evidence>
<evidence type="ECO:0000256" key="2">
    <source>
        <dbReference type="ARBA" id="ARBA00010992"/>
    </source>
</evidence>
<gene>
    <name evidence="17" type="ORF">THAOC_04845</name>
</gene>
<dbReference type="InterPro" id="IPR050360">
    <property type="entry name" value="MFS_Sugar_Transporters"/>
</dbReference>
<evidence type="ECO:0000256" key="8">
    <source>
        <dbReference type="ARBA" id="ARBA00044648"/>
    </source>
</evidence>
<proteinExistence type="inferred from homology"/>
<comment type="catalytic activity">
    <reaction evidence="8">
        <text>D-glucose(out) = D-glucose(in)</text>
        <dbReference type="Rhea" id="RHEA:60376"/>
        <dbReference type="ChEBI" id="CHEBI:4167"/>
    </reaction>
    <physiologicalReaction direction="left-to-right" evidence="8">
        <dbReference type="Rhea" id="RHEA:60377"/>
    </physiologicalReaction>
</comment>
<comment type="catalytic activity">
    <reaction evidence="12">
        <text>D-fructose(out) = D-fructose(in)</text>
        <dbReference type="Rhea" id="RHEA:60372"/>
        <dbReference type="ChEBI" id="CHEBI:37721"/>
    </reaction>
    <physiologicalReaction direction="left-to-right" evidence="12">
        <dbReference type="Rhea" id="RHEA:60373"/>
    </physiologicalReaction>
</comment>
<organism evidence="17 18">
    <name type="scientific">Thalassiosira oceanica</name>
    <name type="common">Marine diatom</name>
    <dbReference type="NCBI Taxonomy" id="159749"/>
    <lineage>
        <taxon>Eukaryota</taxon>
        <taxon>Sar</taxon>
        <taxon>Stramenopiles</taxon>
        <taxon>Ochrophyta</taxon>
        <taxon>Bacillariophyta</taxon>
        <taxon>Coscinodiscophyceae</taxon>
        <taxon>Thalassiosirophycidae</taxon>
        <taxon>Thalassiosirales</taxon>
        <taxon>Thalassiosiraceae</taxon>
        <taxon>Thalassiosira</taxon>
    </lineage>
</organism>
<comment type="catalytic activity">
    <reaction evidence="9">
        <text>D-xylose(out) = D-xylose(in)</text>
        <dbReference type="Rhea" id="RHEA:78427"/>
        <dbReference type="ChEBI" id="CHEBI:53455"/>
    </reaction>
    <physiologicalReaction direction="left-to-right" evidence="9">
        <dbReference type="Rhea" id="RHEA:78428"/>
    </physiologicalReaction>
</comment>
<dbReference type="EMBL" id="AGNL01004435">
    <property type="protein sequence ID" value="EJK73525.1"/>
    <property type="molecule type" value="Genomic_DNA"/>
</dbReference>
<sequence length="466" mass="51337">LTGSGGTFVMEGFKEQFGWICPESDSQCTPLSESEIETERSLISALMTIGATFGALINPRFVEKWGRVSNLRQGNIVFILGAAICSASSTIEVLYAGRFISGLGIGMLALCVPVYIGEVSPATYRGALTTLWQFGVTLGMLTGQGANIGLAKVEWGANIIFAIMFLVGLFTFLPESPRYIAAKISSRVAAEDVEQPLVTELLAKHESKLRSTMKKLRYEQDVDHSVENIQKEVQEDIERGDATWREVFSTEKKMLYRVLLGISIQAFNQLSGNEAINFYSPTILESMFGSKSIFMSFILGIINFVAVCVGILLVDRVGRIPLFLVGGVTMLISQICNAIYQSYSNPSDTVDTLFFASLAIFSFAYHSTWGPLAWDICSEMFPLRERAKAVGLTTMSNFLFNTVVAASFSFTIEASPSGSFAFFCAAIFLNLTLVYLFLPETAHKTSLEIDRAFSEHKPKLCRGRRD</sequence>
<evidence type="ECO:0000256" key="1">
    <source>
        <dbReference type="ARBA" id="ARBA00004141"/>
    </source>
</evidence>
<comment type="subunit">
    <text evidence="3">Homodimer.</text>
</comment>
<feature type="transmembrane region" description="Helical" evidence="15">
    <location>
        <begin position="418"/>
        <end position="438"/>
    </location>
</feature>
<dbReference type="GO" id="GO:0016020">
    <property type="term" value="C:membrane"/>
    <property type="evidence" value="ECO:0007669"/>
    <property type="project" value="UniProtKB-SubCell"/>
</dbReference>
<dbReference type="OMA" id="WATYLFY"/>
<dbReference type="PANTHER" id="PTHR48022:SF2">
    <property type="entry name" value="PLASTIDIC GLUCOSE TRANSPORTER 4"/>
    <property type="match status" value="1"/>
</dbReference>
<feature type="transmembrane region" description="Helical" evidence="15">
    <location>
        <begin position="42"/>
        <end position="62"/>
    </location>
</feature>
<dbReference type="InterPro" id="IPR005829">
    <property type="entry name" value="Sugar_transporter_CS"/>
</dbReference>
<keyword evidence="18" id="KW-1185">Reference proteome</keyword>
<feature type="domain" description="Major facilitator superfamily (MFS) profile" evidence="16">
    <location>
        <begin position="1"/>
        <end position="442"/>
    </location>
</feature>
<dbReference type="OrthoDB" id="6612291at2759"/>
<evidence type="ECO:0000256" key="14">
    <source>
        <dbReference type="RuleBase" id="RU003346"/>
    </source>
</evidence>
<dbReference type="PROSITE" id="PS00217">
    <property type="entry name" value="SUGAR_TRANSPORT_2"/>
    <property type="match status" value="1"/>
</dbReference>
<evidence type="ECO:0000256" key="3">
    <source>
        <dbReference type="ARBA" id="ARBA00011738"/>
    </source>
</evidence>
<feature type="transmembrane region" description="Helical" evidence="15">
    <location>
        <begin position="155"/>
        <end position="173"/>
    </location>
</feature>
<feature type="transmembrane region" description="Helical" evidence="15">
    <location>
        <begin position="389"/>
        <end position="412"/>
    </location>
</feature>
<evidence type="ECO:0000313" key="18">
    <source>
        <dbReference type="Proteomes" id="UP000266841"/>
    </source>
</evidence>
<accession>K0T798</accession>
<evidence type="ECO:0000313" key="17">
    <source>
        <dbReference type="EMBL" id="EJK73525.1"/>
    </source>
</evidence>
<dbReference type="Gene3D" id="1.20.1250.20">
    <property type="entry name" value="MFS general substrate transporter like domains"/>
    <property type="match status" value="1"/>
</dbReference>
<dbReference type="PANTHER" id="PTHR48022">
    <property type="entry name" value="PLASTIDIC GLUCOSE TRANSPORTER 4"/>
    <property type="match status" value="1"/>
</dbReference>
<feature type="transmembrane region" description="Helical" evidence="15">
    <location>
        <begin position="352"/>
        <end position="377"/>
    </location>
</feature>
<dbReference type="PRINTS" id="PR00171">
    <property type="entry name" value="SUGRTRNSPORT"/>
</dbReference>
<keyword evidence="14" id="KW-0813">Transport</keyword>
<protein>
    <recommendedName>
        <fullName evidence="13">Hexose transporter 1</fullName>
    </recommendedName>
</protein>
<feature type="non-terminal residue" evidence="17">
    <location>
        <position position="1"/>
    </location>
</feature>
<dbReference type="InterPro" id="IPR003663">
    <property type="entry name" value="Sugar/inositol_transpt"/>
</dbReference>
<feature type="transmembrane region" description="Helical" evidence="15">
    <location>
        <begin position="97"/>
        <end position="116"/>
    </location>
</feature>
<dbReference type="InterPro" id="IPR020846">
    <property type="entry name" value="MFS_dom"/>
</dbReference>
<evidence type="ECO:0000256" key="12">
    <source>
        <dbReference type="ARBA" id="ARBA00044710"/>
    </source>
</evidence>
<evidence type="ECO:0000256" key="13">
    <source>
        <dbReference type="ARBA" id="ARBA00044780"/>
    </source>
</evidence>
<evidence type="ECO:0000256" key="10">
    <source>
        <dbReference type="ARBA" id="ARBA00044662"/>
    </source>
</evidence>
<dbReference type="Pfam" id="PF00083">
    <property type="entry name" value="Sugar_tr"/>
    <property type="match status" value="1"/>
</dbReference>
<dbReference type="InterPro" id="IPR036259">
    <property type="entry name" value="MFS_trans_sf"/>
</dbReference>
<comment type="caution">
    <text evidence="17">The sequence shown here is derived from an EMBL/GenBank/DDBJ whole genome shotgun (WGS) entry which is preliminary data.</text>
</comment>
<comment type="catalytic activity">
    <reaction evidence="7">
        <text>D-galactose(in) = D-galactose(out)</text>
        <dbReference type="Rhea" id="RHEA:34915"/>
        <dbReference type="ChEBI" id="CHEBI:4139"/>
    </reaction>
    <physiologicalReaction direction="right-to-left" evidence="7">
        <dbReference type="Rhea" id="RHEA:34917"/>
    </physiologicalReaction>
</comment>
<evidence type="ECO:0000256" key="15">
    <source>
        <dbReference type="SAM" id="Phobius"/>
    </source>
</evidence>
<comment type="subcellular location">
    <subcellularLocation>
        <location evidence="1">Membrane</location>
        <topology evidence="1">Multi-pass membrane protein</topology>
    </subcellularLocation>
</comment>
<feature type="transmembrane region" description="Helical" evidence="15">
    <location>
        <begin position="128"/>
        <end position="149"/>
    </location>
</feature>
<evidence type="ECO:0000256" key="7">
    <source>
        <dbReference type="ARBA" id="ARBA00044637"/>
    </source>
</evidence>
<feature type="transmembrane region" description="Helical" evidence="15">
    <location>
        <begin position="254"/>
        <end position="272"/>
    </location>
</feature>
<comment type="similarity">
    <text evidence="2 14">Belongs to the major facilitator superfamily. Sugar transporter (TC 2.A.1.1) family.</text>
</comment>
<evidence type="ECO:0000259" key="16">
    <source>
        <dbReference type="PROSITE" id="PS50850"/>
    </source>
</evidence>
<dbReference type="NCBIfam" id="TIGR00879">
    <property type="entry name" value="SP"/>
    <property type="match status" value="1"/>
</dbReference>
<name>K0T798_THAOC</name>
<dbReference type="GO" id="GO:0005351">
    <property type="term" value="F:carbohydrate:proton symporter activity"/>
    <property type="evidence" value="ECO:0007669"/>
    <property type="project" value="TreeGrafter"/>
</dbReference>
<reference evidence="17 18" key="1">
    <citation type="journal article" date="2012" name="Genome Biol.">
        <title>Genome and low-iron response of an oceanic diatom adapted to chronic iron limitation.</title>
        <authorList>
            <person name="Lommer M."/>
            <person name="Specht M."/>
            <person name="Roy A.S."/>
            <person name="Kraemer L."/>
            <person name="Andreson R."/>
            <person name="Gutowska M.A."/>
            <person name="Wolf J."/>
            <person name="Bergner S.V."/>
            <person name="Schilhabel M.B."/>
            <person name="Klostermeier U.C."/>
            <person name="Beiko R.G."/>
            <person name="Rosenstiel P."/>
            <person name="Hippler M."/>
            <person name="Laroche J."/>
        </authorList>
    </citation>
    <scope>NUCLEOTIDE SEQUENCE [LARGE SCALE GENOMIC DNA]</scope>
    <source>
        <strain evidence="17 18">CCMP1005</strain>
    </source>
</reference>
<feature type="transmembrane region" description="Helical" evidence="15">
    <location>
        <begin position="292"/>
        <end position="314"/>
    </location>
</feature>
<keyword evidence="4 15" id="KW-0812">Transmembrane</keyword>
<dbReference type="SUPFAM" id="SSF103473">
    <property type="entry name" value="MFS general substrate transporter"/>
    <property type="match status" value="1"/>
</dbReference>
<dbReference type="eggNOG" id="KOG0254">
    <property type="taxonomic scope" value="Eukaryota"/>
</dbReference>
<comment type="catalytic activity">
    <reaction evidence="10">
        <text>D-mannose(out) = D-mannose(in)</text>
        <dbReference type="Rhea" id="RHEA:78391"/>
        <dbReference type="ChEBI" id="CHEBI:4208"/>
    </reaction>
    <physiologicalReaction direction="left-to-right" evidence="10">
        <dbReference type="Rhea" id="RHEA:78392"/>
    </physiologicalReaction>
</comment>
<dbReference type="Proteomes" id="UP000266841">
    <property type="component" value="Unassembled WGS sequence"/>
</dbReference>
<keyword evidence="5 15" id="KW-1133">Transmembrane helix</keyword>
<feature type="transmembrane region" description="Helical" evidence="15">
    <location>
        <begin position="321"/>
        <end position="340"/>
    </location>
</feature>
<comment type="catalytic activity">
    <reaction evidence="11">
        <text>D-glucosamine(out) = D-glucosamine(in)</text>
        <dbReference type="Rhea" id="RHEA:78423"/>
        <dbReference type="ChEBI" id="CHEBI:58723"/>
    </reaction>
    <physiologicalReaction direction="left-to-right" evidence="11">
        <dbReference type="Rhea" id="RHEA:78424"/>
    </physiologicalReaction>
</comment>
<evidence type="ECO:0000256" key="11">
    <source>
        <dbReference type="ARBA" id="ARBA00044668"/>
    </source>
</evidence>
<feature type="transmembrane region" description="Helical" evidence="15">
    <location>
        <begin position="74"/>
        <end position="91"/>
    </location>
</feature>
<dbReference type="InterPro" id="IPR005828">
    <property type="entry name" value="MFS_sugar_transport-like"/>
</dbReference>
<keyword evidence="6 15" id="KW-0472">Membrane</keyword>
<dbReference type="PROSITE" id="PS50850">
    <property type="entry name" value="MFS"/>
    <property type="match status" value="1"/>
</dbReference>
<evidence type="ECO:0000256" key="5">
    <source>
        <dbReference type="ARBA" id="ARBA00022989"/>
    </source>
</evidence>
<dbReference type="AlphaFoldDB" id="K0T798"/>
<evidence type="ECO:0000256" key="6">
    <source>
        <dbReference type="ARBA" id="ARBA00023136"/>
    </source>
</evidence>